<dbReference type="Gene3D" id="3.40.50.300">
    <property type="entry name" value="P-loop containing nucleotide triphosphate hydrolases"/>
    <property type="match status" value="1"/>
</dbReference>
<evidence type="ECO:0000256" key="5">
    <source>
        <dbReference type="ARBA" id="ARBA00023128"/>
    </source>
</evidence>
<evidence type="ECO:0000256" key="3">
    <source>
        <dbReference type="ARBA" id="ARBA00022792"/>
    </source>
</evidence>
<protein>
    <recommendedName>
        <fullName evidence="9">Mitochondrial GTPase 1</fullName>
    </recommendedName>
</protein>
<dbReference type="FunFam" id="3.40.50.300:FF:000876">
    <property type="entry name" value="Mitochondrial GTPase 1"/>
    <property type="match status" value="1"/>
</dbReference>
<feature type="binding site" evidence="10">
    <location>
        <begin position="161"/>
        <end position="166"/>
    </location>
    <ligand>
        <name>GTP</name>
        <dbReference type="ChEBI" id="CHEBI:37565"/>
    </ligand>
</feature>
<comment type="subcellular location">
    <subcellularLocation>
        <location evidence="1">Mitochondrion inner membrane</location>
        <topology evidence="1">Peripheral membrane protein</topology>
        <orientation evidence="1">Matrix side</orientation>
    </subcellularLocation>
</comment>
<keyword evidence="2 9" id="KW-0547">Nucleotide-binding</keyword>
<evidence type="ECO:0000256" key="8">
    <source>
        <dbReference type="ARBA" id="ARBA00045284"/>
    </source>
</evidence>
<dbReference type="GO" id="GO:0003924">
    <property type="term" value="F:GTPase activity"/>
    <property type="evidence" value="ECO:0007669"/>
    <property type="project" value="TreeGrafter"/>
</dbReference>
<dbReference type="GO" id="GO:0005525">
    <property type="term" value="F:GTP binding"/>
    <property type="evidence" value="ECO:0007669"/>
    <property type="project" value="UniProtKB-KW"/>
</dbReference>
<evidence type="ECO:0000256" key="2">
    <source>
        <dbReference type="ARBA" id="ARBA00022741"/>
    </source>
</evidence>
<comment type="similarity">
    <text evidence="9">Belongs to the TRAFAC class YlqF/YawG GTPase family. MTG1 subfamily.</text>
</comment>
<dbReference type="GO" id="GO:0005743">
    <property type="term" value="C:mitochondrial inner membrane"/>
    <property type="evidence" value="ECO:0007669"/>
    <property type="project" value="UniProtKB-SubCell"/>
</dbReference>
<dbReference type="AlphaFoldDB" id="A0A0N4UWZ2"/>
<evidence type="ECO:0000313" key="14">
    <source>
        <dbReference type="WBParaSite" id="EVEC_0000202801-mRNA-1"/>
    </source>
</evidence>
<dbReference type="PANTHER" id="PTHR45782">
    <property type="entry name" value="MITOCHONDRIAL RIBOSOME-ASSOCIATED GTPASE 1"/>
    <property type="match status" value="1"/>
</dbReference>
<dbReference type="PANTHER" id="PTHR45782:SF4">
    <property type="entry name" value="MITOCHONDRIAL RIBOSOME-ASSOCIATED GTPASE 1"/>
    <property type="match status" value="1"/>
</dbReference>
<keyword evidence="4" id="KW-0809">Transit peptide</keyword>
<keyword evidence="7" id="KW-0472">Membrane</keyword>
<dbReference type="Gene3D" id="1.10.1580.10">
    <property type="match status" value="1"/>
</dbReference>
<proteinExistence type="inferred from homology"/>
<evidence type="ECO:0000256" key="6">
    <source>
        <dbReference type="ARBA" id="ARBA00023134"/>
    </source>
</evidence>
<evidence type="ECO:0000256" key="4">
    <source>
        <dbReference type="ARBA" id="ARBA00022946"/>
    </source>
</evidence>
<dbReference type="PROSITE" id="PS51721">
    <property type="entry name" value="G_CP"/>
    <property type="match status" value="1"/>
</dbReference>
<reference evidence="14" key="1">
    <citation type="submission" date="2017-02" db="UniProtKB">
        <authorList>
            <consortium name="WormBaseParasite"/>
        </authorList>
    </citation>
    <scope>IDENTIFICATION</scope>
</reference>
<dbReference type="GO" id="GO:0032543">
    <property type="term" value="P:mitochondrial translation"/>
    <property type="evidence" value="ECO:0007669"/>
    <property type="project" value="TreeGrafter"/>
</dbReference>
<dbReference type="InterPro" id="IPR023179">
    <property type="entry name" value="GTP-bd_ortho_bundle_sf"/>
</dbReference>
<dbReference type="SUPFAM" id="SSF52540">
    <property type="entry name" value="P-loop containing nucleoside triphosphate hydrolases"/>
    <property type="match status" value="1"/>
</dbReference>
<evidence type="ECO:0000313" key="13">
    <source>
        <dbReference type="Proteomes" id="UP000274131"/>
    </source>
</evidence>
<gene>
    <name evidence="12" type="ORF">EVEC_LOCUS1736</name>
</gene>
<keyword evidence="6 9" id="KW-0342">GTP-binding</keyword>
<sequence>MSEATWTSSELKDGEGRKFRTTFEVPRNLDLRKWFPMHMAVQWKKMEGKLRSVDLIIEVHDARLPITGRNTETFSSLFAVRPHVLVMNKMDLIDLKIYKKPIEAYYAKNGVKDLVWTNCKQRLKGPIHELQSKLADLLTNTPRFNRTVKTEFQVMVIGIPNVGKSSLINTMRNANLGMKASAVAEGARPGVTVRVQNRVKILNKPPIYVLDTPGLLSPRLNDIEETMKLALCNLIKEGAAPTHYIADYLLYWLNKTGDFSYVKNLGLEKPYDSIKDLVVAACQAQNWKRTVVFPGKGVLERWDFDRAEESFVEMFRKGRVSDQCLDKDLLL</sequence>
<dbReference type="InterPro" id="IPR030378">
    <property type="entry name" value="G_CP_dom"/>
</dbReference>
<dbReference type="FunFam" id="1.10.1580.10:FF:000004">
    <property type="entry name" value="Mitochondrial GTPase 1"/>
    <property type="match status" value="1"/>
</dbReference>
<evidence type="ECO:0000259" key="11">
    <source>
        <dbReference type="PROSITE" id="PS51721"/>
    </source>
</evidence>
<feature type="domain" description="CP-type G" evidence="11">
    <location>
        <begin position="43"/>
        <end position="218"/>
    </location>
</feature>
<dbReference type="EMBL" id="UXUI01007259">
    <property type="protein sequence ID" value="VDD86593.1"/>
    <property type="molecule type" value="Genomic_DNA"/>
</dbReference>
<dbReference type="Pfam" id="PF01926">
    <property type="entry name" value="MMR_HSR1"/>
    <property type="match status" value="1"/>
</dbReference>
<dbReference type="InterPro" id="IPR006073">
    <property type="entry name" value="GTP-bd"/>
</dbReference>
<keyword evidence="3" id="KW-0999">Mitochondrion inner membrane</keyword>
<keyword evidence="5 9" id="KW-0496">Mitochondrion</keyword>
<name>A0A0N4UWZ2_ENTVE</name>
<dbReference type="PIRSF" id="PIRSF006230">
    <property type="entry name" value="MG442"/>
    <property type="match status" value="1"/>
</dbReference>
<dbReference type="InterPro" id="IPR016478">
    <property type="entry name" value="GTPase_MTG1"/>
</dbReference>
<accession>A0A0N4UWZ2</accession>
<reference evidence="12 13" key="2">
    <citation type="submission" date="2018-10" db="EMBL/GenBank/DDBJ databases">
        <authorList>
            <consortium name="Pathogen Informatics"/>
        </authorList>
    </citation>
    <scope>NUCLEOTIDE SEQUENCE [LARGE SCALE GENOMIC DNA]</scope>
</reference>
<dbReference type="OrthoDB" id="269151at2759"/>
<keyword evidence="13" id="KW-1185">Reference proteome</keyword>
<dbReference type="CDD" id="cd01856">
    <property type="entry name" value="YlqF"/>
    <property type="match status" value="1"/>
</dbReference>
<dbReference type="STRING" id="51028.A0A0N4UWZ2"/>
<dbReference type="WBParaSite" id="EVEC_0000202801-mRNA-1">
    <property type="protein sequence ID" value="EVEC_0000202801-mRNA-1"/>
    <property type="gene ID" value="EVEC_0000202801"/>
</dbReference>
<feature type="binding site" evidence="10">
    <location>
        <position position="214"/>
    </location>
    <ligand>
        <name>GTP</name>
        <dbReference type="ChEBI" id="CHEBI:37565"/>
    </ligand>
</feature>
<evidence type="ECO:0000313" key="12">
    <source>
        <dbReference type="EMBL" id="VDD86593.1"/>
    </source>
</evidence>
<evidence type="ECO:0000256" key="7">
    <source>
        <dbReference type="ARBA" id="ARBA00023136"/>
    </source>
</evidence>
<comment type="function">
    <text evidence="8 9">Plays a role in the regulation of the mitochondrial ribosome assembly and of translational activity. Displays mitochondrial GTPase activity.</text>
</comment>
<dbReference type="InterPro" id="IPR027417">
    <property type="entry name" value="P-loop_NTPase"/>
</dbReference>
<evidence type="ECO:0000256" key="1">
    <source>
        <dbReference type="ARBA" id="ARBA00004443"/>
    </source>
</evidence>
<feature type="binding site" evidence="10">
    <location>
        <begin position="88"/>
        <end position="91"/>
    </location>
    <ligand>
        <name>GTP</name>
        <dbReference type="ChEBI" id="CHEBI:37565"/>
    </ligand>
</feature>
<evidence type="ECO:0000256" key="9">
    <source>
        <dbReference type="PIRNR" id="PIRNR006230"/>
    </source>
</evidence>
<dbReference type="Proteomes" id="UP000274131">
    <property type="component" value="Unassembled WGS sequence"/>
</dbReference>
<evidence type="ECO:0000256" key="10">
    <source>
        <dbReference type="PIRSR" id="PIRSR006230-1"/>
    </source>
</evidence>
<organism evidence="14">
    <name type="scientific">Enterobius vermicularis</name>
    <name type="common">Human pinworm</name>
    <dbReference type="NCBI Taxonomy" id="51028"/>
    <lineage>
        <taxon>Eukaryota</taxon>
        <taxon>Metazoa</taxon>
        <taxon>Ecdysozoa</taxon>
        <taxon>Nematoda</taxon>
        <taxon>Chromadorea</taxon>
        <taxon>Rhabditida</taxon>
        <taxon>Spirurina</taxon>
        <taxon>Oxyuridomorpha</taxon>
        <taxon>Oxyuroidea</taxon>
        <taxon>Oxyuridae</taxon>
        <taxon>Enterobius</taxon>
    </lineage>
</organism>